<name>A0A914P9A5_9BILA</name>
<protein>
    <submittedName>
        <fullName evidence="5">EF-hand domain-containing protein</fullName>
    </submittedName>
</protein>
<evidence type="ECO:0000313" key="4">
    <source>
        <dbReference type="Proteomes" id="UP000887578"/>
    </source>
</evidence>
<evidence type="ECO:0000259" key="3">
    <source>
        <dbReference type="PROSITE" id="PS50222"/>
    </source>
</evidence>
<keyword evidence="4" id="KW-1185">Reference proteome</keyword>
<evidence type="ECO:0000256" key="2">
    <source>
        <dbReference type="SAM" id="SignalP"/>
    </source>
</evidence>
<evidence type="ECO:0000256" key="1">
    <source>
        <dbReference type="ARBA" id="ARBA00022837"/>
    </source>
</evidence>
<proteinExistence type="predicted"/>
<dbReference type="PROSITE" id="PS50222">
    <property type="entry name" value="EF_HAND_2"/>
    <property type="match status" value="2"/>
</dbReference>
<keyword evidence="1" id="KW-0106">Calcium</keyword>
<dbReference type="InterPro" id="IPR002048">
    <property type="entry name" value="EF_hand_dom"/>
</dbReference>
<dbReference type="Proteomes" id="UP000887578">
    <property type="component" value="Unplaced"/>
</dbReference>
<dbReference type="PROSITE" id="PS00018">
    <property type="entry name" value="EF_HAND_1"/>
    <property type="match status" value="1"/>
</dbReference>
<feature type="domain" description="EF-hand" evidence="3">
    <location>
        <begin position="62"/>
        <end position="97"/>
    </location>
</feature>
<evidence type="ECO:0000313" key="5">
    <source>
        <dbReference type="WBParaSite" id="PDA_v2.g1464.t1"/>
    </source>
</evidence>
<feature type="signal peptide" evidence="2">
    <location>
        <begin position="1"/>
        <end position="19"/>
    </location>
</feature>
<sequence>MHASYTIAIALILVPFCSAICCDRDSITKCCGIGDCNIFCCNCDIGCNPLCNVERKNIESTSAILVAENRFKKLDFNGDGVFTMKEALAFLALSGPNSAKFEKDTTWFTKMDSNNNGVIEPNEFDHLL</sequence>
<feature type="chain" id="PRO_5037207453" evidence="2">
    <location>
        <begin position="20"/>
        <end position="128"/>
    </location>
</feature>
<dbReference type="AlphaFoldDB" id="A0A914P9A5"/>
<keyword evidence="2" id="KW-0732">Signal</keyword>
<dbReference type="WBParaSite" id="PDA_v2.g1464.t1">
    <property type="protein sequence ID" value="PDA_v2.g1464.t1"/>
    <property type="gene ID" value="PDA_v2.g1464"/>
</dbReference>
<dbReference type="Gene3D" id="1.10.238.10">
    <property type="entry name" value="EF-hand"/>
    <property type="match status" value="1"/>
</dbReference>
<reference evidence="5" key="1">
    <citation type="submission" date="2022-11" db="UniProtKB">
        <authorList>
            <consortium name="WormBaseParasite"/>
        </authorList>
    </citation>
    <scope>IDENTIFICATION</scope>
</reference>
<feature type="domain" description="EF-hand" evidence="3">
    <location>
        <begin position="108"/>
        <end position="128"/>
    </location>
</feature>
<dbReference type="InterPro" id="IPR018247">
    <property type="entry name" value="EF_Hand_1_Ca_BS"/>
</dbReference>
<accession>A0A914P9A5</accession>
<dbReference type="InterPro" id="IPR011992">
    <property type="entry name" value="EF-hand-dom_pair"/>
</dbReference>
<dbReference type="SUPFAM" id="SSF47473">
    <property type="entry name" value="EF-hand"/>
    <property type="match status" value="1"/>
</dbReference>
<organism evidence="4 5">
    <name type="scientific">Panagrolaimus davidi</name>
    <dbReference type="NCBI Taxonomy" id="227884"/>
    <lineage>
        <taxon>Eukaryota</taxon>
        <taxon>Metazoa</taxon>
        <taxon>Ecdysozoa</taxon>
        <taxon>Nematoda</taxon>
        <taxon>Chromadorea</taxon>
        <taxon>Rhabditida</taxon>
        <taxon>Tylenchina</taxon>
        <taxon>Panagrolaimomorpha</taxon>
        <taxon>Panagrolaimoidea</taxon>
        <taxon>Panagrolaimidae</taxon>
        <taxon>Panagrolaimus</taxon>
    </lineage>
</organism>
<dbReference type="GO" id="GO:0005509">
    <property type="term" value="F:calcium ion binding"/>
    <property type="evidence" value="ECO:0007669"/>
    <property type="project" value="InterPro"/>
</dbReference>